<dbReference type="Pfam" id="PF06980">
    <property type="entry name" value="DUF1302"/>
    <property type="match status" value="1"/>
</dbReference>
<proteinExistence type="predicted"/>
<dbReference type="Proteomes" id="UP000199233">
    <property type="component" value="Unassembled WGS sequence"/>
</dbReference>
<dbReference type="STRING" id="489703.SAMN04488038_105207"/>
<gene>
    <name evidence="3" type="ORF">SAMN04488038_105207</name>
</gene>
<protein>
    <recommendedName>
        <fullName evidence="5">DUF1302 domain-containing protein</fullName>
    </recommendedName>
</protein>
<feature type="chain" id="PRO_5011525826" description="DUF1302 domain-containing protein" evidence="2">
    <location>
        <begin position="33"/>
        <end position="650"/>
    </location>
</feature>
<dbReference type="InterPro" id="IPR010727">
    <property type="entry name" value="DUF1302"/>
</dbReference>
<name>A0A1H9EYT0_9GAMM</name>
<dbReference type="EMBL" id="FOFS01000005">
    <property type="protein sequence ID" value="SEQ30890.1"/>
    <property type="molecule type" value="Genomic_DNA"/>
</dbReference>
<feature type="signal peptide" evidence="2">
    <location>
        <begin position="1"/>
        <end position="32"/>
    </location>
</feature>
<evidence type="ECO:0000313" key="3">
    <source>
        <dbReference type="EMBL" id="SEQ30890.1"/>
    </source>
</evidence>
<feature type="region of interest" description="Disordered" evidence="1">
    <location>
        <begin position="155"/>
        <end position="183"/>
    </location>
</feature>
<keyword evidence="2" id="KW-0732">Signal</keyword>
<dbReference type="AlphaFoldDB" id="A0A1H9EYT0"/>
<keyword evidence="4" id="KW-1185">Reference proteome</keyword>
<reference evidence="4" key="1">
    <citation type="submission" date="2016-10" db="EMBL/GenBank/DDBJ databases">
        <authorList>
            <person name="Varghese N."/>
            <person name="Submissions S."/>
        </authorList>
    </citation>
    <scope>NUCLEOTIDE SEQUENCE [LARGE SCALE GENOMIC DNA]</scope>
    <source>
        <strain evidence="4">DSM 25927</strain>
    </source>
</reference>
<evidence type="ECO:0000256" key="1">
    <source>
        <dbReference type="SAM" id="MobiDB-lite"/>
    </source>
</evidence>
<evidence type="ECO:0000256" key="2">
    <source>
        <dbReference type="SAM" id="SignalP"/>
    </source>
</evidence>
<feature type="compositionally biased region" description="Basic and acidic residues" evidence="1">
    <location>
        <begin position="171"/>
        <end position="183"/>
    </location>
</feature>
<evidence type="ECO:0008006" key="5">
    <source>
        <dbReference type="Google" id="ProtNLM"/>
    </source>
</evidence>
<organism evidence="3 4">
    <name type="scientific">Solimonas aquatica</name>
    <dbReference type="NCBI Taxonomy" id="489703"/>
    <lineage>
        <taxon>Bacteria</taxon>
        <taxon>Pseudomonadati</taxon>
        <taxon>Pseudomonadota</taxon>
        <taxon>Gammaproteobacteria</taxon>
        <taxon>Nevskiales</taxon>
        <taxon>Nevskiaceae</taxon>
        <taxon>Solimonas</taxon>
    </lineage>
</organism>
<accession>A0A1H9EYT0</accession>
<evidence type="ECO:0000313" key="4">
    <source>
        <dbReference type="Proteomes" id="UP000199233"/>
    </source>
</evidence>
<sequence>MPSSKGFTRMRRRIAVAATGFCALLGAQAAGAGTLDLGNEVELEYKLTVTYALAMRTKHADPRLTDAPVEEFSSYLNIPAAAPAPGQPAQIFRFEGQGLSQSINSDDGDRNFDKWALIHNRLSGLGELQLHWQDYGAVLSGSGFIDDVYHRSNDNDSPRTLNQFGPAGEYPDPKPREFSGPTKRYDGGRARVLEAYLYGSWWLSDESSLNLRAGQQLVAWGESLFFSGIASAMGPADATKAFVPGAEVKDILLPVNQIALNLAVNNELSLVGYYKLSFRPTEIFPVGDYLSPADVVGPGAQFVYGSANPLAATGSCSGLLQNFHLNGAPVSVVSPQLETLVCGLLGITADTLIDAPDYIYTYREKDLKPSAFGQYGGGVKYQLTSSTNLGLYYLRYNDTNPAVQLNVGFASFGTVGGVNLSTQALNQYVPVSYNVKYFDGIHLAGLSYSTVLGGFNIAGELNYRDGIDTPVEAQISGHLSPMYQRGRISQALVSALYVTNPRLFFDDLVSVNEAGFLHVNGVDRLSPSPGIIPVGEGGSLFYDRNAYGFMSLLIPTKHNIISGWDFQMPIVYGWLIKGTPAMAGAFGPLYGDGDMRASLSFNMQYLQNLQLGVGYNWFFGSPNKTIKHSTLAANPYSDRDYLTFNLKYNF</sequence>